<dbReference type="InterPro" id="IPR023996">
    <property type="entry name" value="TonB-dep_OMP_SusC/RagA"/>
</dbReference>
<dbReference type="NCBIfam" id="TIGR04057">
    <property type="entry name" value="SusC_RagA_signa"/>
    <property type="match status" value="1"/>
</dbReference>
<evidence type="ECO:0000256" key="6">
    <source>
        <dbReference type="ARBA" id="ARBA00023136"/>
    </source>
</evidence>
<sequence>MKRITLLFAFLMMSMGMVLAQSQVEVSGTVISAEDNQPIIGATVRGKTSKKGDRTNIDGKFKFTVPANEKIIVVSFVGMRTQEVTIGKGLIIKLHPDSEQLDEVMVVAFGSQKKASFTGSAAVVSSKDLANHVTTNVANALVGKIPGLQMRGGTGAPGSAGGSMNIRGISTLYAGSSPLIIVDGAPYSSSLSNIPQGDIESVTVLKDASSAALYGARGASGVILVTTKSGSAKDAIINIDAKWGVNTRAIQEYDKIEDPGLFYETYYAQLYNFASTYRNQQGNLIFDKPEKANSWANKKLIEFLKYNVYELPEGENLIGLDGKLNPKATLGRTYTHEGQTYYLTPDDWSREAYGPALRQEYNVSLSGGSSKNTFYASVGYLNDNGVLQFSGYERLTTRLRADYHARKWLKIGANIAYNHSTTKSNPNLDDSLGATNVLYFTSSIPSIYPLYVRTIGADGKPIILKDINGNPLYDFGLEYKGLGQRPFGAPGNPLGANRYNNTTTRSSQLNANGNILLTITDYLSLNATSTVIWGNTLFSHYDNPFFGPRAGINGQLEKSTLENIRQNHVQTLNFDKSFGSHNLKALLGHEYYRTERRKLQGVGQGGFSPEIQELDAFAKKASNGSNLSRYNVEGFFFNLQYDFSGKYFASMSFRRDASSRFHKNHRWGNFWSLGGGWIISKEDFMSSAKWIDILKLKASIGQQGNDNIGDFAFVDLYRLNPATEKDMAPSFSNLGNPNITWETATNVNVGAEFSFFNSRLSGALDLYTKKTSNLLFWSSLPESGGVRGLWDNIGDIRNTGVELSLNGAIIKTSLIDWNINFNIAHNRTKILSLPESKTKLLGGFYEDRNWFEVGGELYNRMTYAYAGVNEKGEALYYYDAALHEKVDGKIINKINVPGKEKSGTTTDHTLATRYAHGSTLPKAFGGFGTTLKIGAFDASLQFDYQIGGKLYDYQYANLVSPASQKPSTISAIHKDVLSSWRSDNQNSNIPRWQYGDKYTAAESDRFLVNASYLNFQAFTLGYTLPSKIIKGITGIRLYAAGENLIFWSARKGLDPRFSFNETETVGSYSPVRSISGGIQLTF</sequence>
<comment type="similarity">
    <text evidence="8 9">Belongs to the TonB-dependent receptor family.</text>
</comment>
<evidence type="ECO:0000256" key="2">
    <source>
        <dbReference type="ARBA" id="ARBA00022448"/>
    </source>
</evidence>
<dbReference type="SUPFAM" id="SSF56935">
    <property type="entry name" value="Porins"/>
    <property type="match status" value="1"/>
</dbReference>
<evidence type="ECO:0000259" key="12">
    <source>
        <dbReference type="Pfam" id="PF07715"/>
    </source>
</evidence>
<proteinExistence type="inferred from homology"/>
<comment type="subcellular location">
    <subcellularLocation>
        <location evidence="1 8">Cell outer membrane</location>
        <topology evidence="1 8">Multi-pass membrane protein</topology>
    </subcellularLocation>
</comment>
<dbReference type="Proteomes" id="UP000189956">
    <property type="component" value="Unassembled WGS sequence"/>
</dbReference>
<dbReference type="InterPro" id="IPR039426">
    <property type="entry name" value="TonB-dep_rcpt-like"/>
</dbReference>
<evidence type="ECO:0000256" key="9">
    <source>
        <dbReference type="RuleBase" id="RU003357"/>
    </source>
</evidence>
<dbReference type="Gene3D" id="2.170.130.10">
    <property type="entry name" value="TonB-dependent receptor, plug domain"/>
    <property type="match status" value="1"/>
</dbReference>
<evidence type="ECO:0000256" key="5">
    <source>
        <dbReference type="ARBA" id="ARBA00023077"/>
    </source>
</evidence>
<accession>A0A1T4NZC0</accession>
<dbReference type="Pfam" id="PF07715">
    <property type="entry name" value="Plug"/>
    <property type="match status" value="1"/>
</dbReference>
<dbReference type="PROSITE" id="PS52016">
    <property type="entry name" value="TONB_DEPENDENT_REC_3"/>
    <property type="match status" value="1"/>
</dbReference>
<keyword evidence="4 8" id="KW-0812">Transmembrane</keyword>
<dbReference type="InterPro" id="IPR012910">
    <property type="entry name" value="Plug_dom"/>
</dbReference>
<evidence type="ECO:0000256" key="1">
    <source>
        <dbReference type="ARBA" id="ARBA00004571"/>
    </source>
</evidence>
<evidence type="ECO:0000256" key="7">
    <source>
        <dbReference type="ARBA" id="ARBA00023237"/>
    </source>
</evidence>
<feature type="domain" description="TonB-dependent receptor plug" evidence="12">
    <location>
        <begin position="114"/>
        <end position="222"/>
    </location>
</feature>
<dbReference type="InterPro" id="IPR000531">
    <property type="entry name" value="Beta-barrel_TonB"/>
</dbReference>
<feature type="signal peptide" evidence="10">
    <location>
        <begin position="1"/>
        <end position="20"/>
    </location>
</feature>
<keyword evidence="5 9" id="KW-0798">TonB box</keyword>
<name>A0A1T4NZC0_PORCN</name>
<dbReference type="Pfam" id="PF00593">
    <property type="entry name" value="TonB_dep_Rec_b-barrel"/>
    <property type="match status" value="1"/>
</dbReference>
<dbReference type="Gene3D" id="2.40.170.20">
    <property type="entry name" value="TonB-dependent receptor, beta-barrel domain"/>
    <property type="match status" value="1"/>
</dbReference>
<evidence type="ECO:0000256" key="10">
    <source>
        <dbReference type="SAM" id="SignalP"/>
    </source>
</evidence>
<dbReference type="InterPro" id="IPR037066">
    <property type="entry name" value="Plug_dom_sf"/>
</dbReference>
<gene>
    <name evidence="13" type="ORF">SAMN02745205_02055</name>
</gene>
<dbReference type="Pfam" id="PF13715">
    <property type="entry name" value="CarbopepD_reg_2"/>
    <property type="match status" value="1"/>
</dbReference>
<reference evidence="13 14" key="1">
    <citation type="submission" date="2017-02" db="EMBL/GenBank/DDBJ databases">
        <authorList>
            <person name="Peterson S.W."/>
        </authorList>
    </citation>
    <scope>NUCLEOTIDE SEQUENCE [LARGE SCALE GENOMIC DNA]</scope>
    <source>
        <strain evidence="13 14">ATCC 700135</strain>
    </source>
</reference>
<feature type="chain" id="PRO_5010520804" evidence="10">
    <location>
        <begin position="21"/>
        <end position="1082"/>
    </location>
</feature>
<evidence type="ECO:0000313" key="13">
    <source>
        <dbReference type="EMBL" id="SJZ84541.1"/>
    </source>
</evidence>
<dbReference type="InterPro" id="IPR008969">
    <property type="entry name" value="CarboxyPept-like_regulatory"/>
</dbReference>
<evidence type="ECO:0000256" key="8">
    <source>
        <dbReference type="PROSITE-ProRule" id="PRU01360"/>
    </source>
</evidence>
<dbReference type="GO" id="GO:0009279">
    <property type="term" value="C:cell outer membrane"/>
    <property type="evidence" value="ECO:0007669"/>
    <property type="project" value="UniProtKB-SubCell"/>
</dbReference>
<keyword evidence="6 8" id="KW-0472">Membrane</keyword>
<dbReference type="NCBIfam" id="TIGR04056">
    <property type="entry name" value="OMP_RagA_SusC"/>
    <property type="match status" value="1"/>
</dbReference>
<keyword evidence="7 8" id="KW-0998">Cell outer membrane</keyword>
<protein>
    <submittedName>
        <fullName evidence="13">TonB-linked outer membrane protein, SusC/RagA family</fullName>
    </submittedName>
</protein>
<evidence type="ECO:0000259" key="11">
    <source>
        <dbReference type="Pfam" id="PF00593"/>
    </source>
</evidence>
<dbReference type="AlphaFoldDB" id="A0A1T4NZC0"/>
<dbReference type="Gene3D" id="2.60.40.1120">
    <property type="entry name" value="Carboxypeptidase-like, regulatory domain"/>
    <property type="match status" value="1"/>
</dbReference>
<keyword evidence="2 8" id="KW-0813">Transport</keyword>
<evidence type="ECO:0000256" key="3">
    <source>
        <dbReference type="ARBA" id="ARBA00022452"/>
    </source>
</evidence>
<dbReference type="InterPro" id="IPR036942">
    <property type="entry name" value="Beta-barrel_TonB_sf"/>
</dbReference>
<dbReference type="EMBL" id="FUWL01000030">
    <property type="protein sequence ID" value="SJZ84541.1"/>
    <property type="molecule type" value="Genomic_DNA"/>
</dbReference>
<dbReference type="RefSeq" id="WP_025839618.1">
    <property type="nucleotide sequence ID" value="NZ_FUWL01000030.1"/>
</dbReference>
<feature type="domain" description="TonB-dependent receptor-like beta-barrel" evidence="11">
    <location>
        <begin position="476"/>
        <end position="866"/>
    </location>
</feature>
<dbReference type="InterPro" id="IPR023997">
    <property type="entry name" value="TonB-dep_OMP_SusC/RagA_CS"/>
</dbReference>
<dbReference type="SUPFAM" id="SSF49464">
    <property type="entry name" value="Carboxypeptidase regulatory domain-like"/>
    <property type="match status" value="1"/>
</dbReference>
<keyword evidence="3 8" id="KW-1134">Transmembrane beta strand</keyword>
<evidence type="ECO:0000256" key="4">
    <source>
        <dbReference type="ARBA" id="ARBA00022692"/>
    </source>
</evidence>
<evidence type="ECO:0000313" key="14">
    <source>
        <dbReference type="Proteomes" id="UP000189956"/>
    </source>
</evidence>
<organism evidence="13 14">
    <name type="scientific">Porphyromonas cangingivalis</name>
    <dbReference type="NCBI Taxonomy" id="36874"/>
    <lineage>
        <taxon>Bacteria</taxon>
        <taxon>Pseudomonadati</taxon>
        <taxon>Bacteroidota</taxon>
        <taxon>Bacteroidia</taxon>
        <taxon>Bacteroidales</taxon>
        <taxon>Porphyromonadaceae</taxon>
        <taxon>Porphyromonas</taxon>
    </lineage>
</organism>
<keyword evidence="10" id="KW-0732">Signal</keyword>